<dbReference type="PROSITE" id="PS50929">
    <property type="entry name" value="ABC_TM1F"/>
    <property type="match status" value="1"/>
</dbReference>
<dbReference type="PANTHER" id="PTHR43394:SF1">
    <property type="entry name" value="ATP-BINDING CASSETTE SUB-FAMILY B MEMBER 10, MITOCHONDRIAL"/>
    <property type="match status" value="1"/>
</dbReference>
<evidence type="ECO:0000313" key="10">
    <source>
        <dbReference type="EMBL" id="KJK37297.1"/>
    </source>
</evidence>
<dbReference type="EMBL" id="JYJH01000017">
    <property type="protein sequence ID" value="KJK37297.1"/>
    <property type="molecule type" value="Genomic_DNA"/>
</dbReference>
<feature type="domain" description="ABC transporter" evidence="8">
    <location>
        <begin position="350"/>
        <end position="581"/>
    </location>
</feature>
<gene>
    <name evidence="10" type="ORF">UK15_23275</name>
</gene>
<dbReference type="Gene3D" id="3.40.50.300">
    <property type="entry name" value="P-loop containing nucleotide triphosphate hydrolases"/>
    <property type="match status" value="1"/>
</dbReference>
<keyword evidence="2" id="KW-0812">Transmembrane</keyword>
<accession>A0A0M2GN40</accession>
<dbReference type="GO" id="GO:0020037">
    <property type="term" value="F:heme binding"/>
    <property type="evidence" value="ECO:0007669"/>
    <property type="project" value="InterPro"/>
</dbReference>
<evidence type="ECO:0000256" key="4">
    <source>
        <dbReference type="ARBA" id="ARBA00022840"/>
    </source>
</evidence>
<keyword evidence="6" id="KW-0472">Membrane</keyword>
<keyword evidence="11" id="KW-1185">Reference proteome</keyword>
<feature type="domain" description="Plant heme peroxidase family profile" evidence="7">
    <location>
        <begin position="181"/>
        <end position="553"/>
    </location>
</feature>
<dbReference type="PATRIC" id="fig|284040.3.peg.2578"/>
<dbReference type="SUPFAM" id="SSF90123">
    <property type="entry name" value="ABC transporter transmembrane region"/>
    <property type="match status" value="1"/>
</dbReference>
<dbReference type="InterPro" id="IPR017871">
    <property type="entry name" value="ABC_transporter-like_CS"/>
</dbReference>
<dbReference type="Gene3D" id="1.20.1560.10">
    <property type="entry name" value="ABC transporter type 1, transmembrane domain"/>
    <property type="match status" value="1"/>
</dbReference>
<dbReference type="InterPro" id="IPR027417">
    <property type="entry name" value="P-loop_NTPase"/>
</dbReference>
<protein>
    <submittedName>
        <fullName evidence="10">ABC transporter ATPase</fullName>
    </submittedName>
</protein>
<dbReference type="PROSITE" id="PS50893">
    <property type="entry name" value="ABC_TRANSPORTER_2"/>
    <property type="match status" value="1"/>
</dbReference>
<dbReference type="InterPro" id="IPR036640">
    <property type="entry name" value="ABC1_TM_sf"/>
</dbReference>
<dbReference type="GO" id="GO:0016887">
    <property type="term" value="F:ATP hydrolysis activity"/>
    <property type="evidence" value="ECO:0007669"/>
    <property type="project" value="InterPro"/>
</dbReference>
<dbReference type="AlphaFoldDB" id="A0A0M2GN40"/>
<sequence length="584" mass="60119">MSTVAGPAATDADAPARGALRALLPALAAHRAMTARTCAAALLEQGSLVALLTLAAHTVGTAVIEARAPSAAAVTALVALVVLRALMTWREMDLSHDLAYRVLAALRVRVFDGLARSAPARVAGRRSGDLAATAMADVEALEFFYAHTTAQLLAAGTVFTGGSVVLATVEPWLPAVVLPVAALLAAAPFADARARAARGGRTRTALARLSADTVETVDGVRELLAFGALAERRRTLAERGRQVGDAQRAEATREAVAAAVRDLLIVAAVLGVVAAAAHSVTSGRLHGAWAPAAMALALSVLGPVAESARALSQAVALRAAASRVDVAVKAPALAPPPAAPRSLPPGPLGVRLHRVSFDYGGAPVLDGVELTVPPGRTLALVGASGAGKSTCAHLLARFWDPAAGAVQLLPADGDPVDVREVSDAELRRAVTLVGQDAPLFHGTLAENLRLAAPEADDKALAEAARLCGVDRIAPMDTHVGERGATLSGGQRARIALARALLVRPRVLVLDESTAHLDNTGDAQLATALAEESRTTIVIAHRPATIRRADRIAVLEDGRIVEEGTWEDLTGRPESALNRILTTTA</sequence>
<organism evidence="10 11">
    <name type="scientific">Streptomyces variegatus</name>
    <dbReference type="NCBI Taxonomy" id="284040"/>
    <lineage>
        <taxon>Bacteria</taxon>
        <taxon>Bacillati</taxon>
        <taxon>Actinomycetota</taxon>
        <taxon>Actinomycetes</taxon>
        <taxon>Kitasatosporales</taxon>
        <taxon>Streptomycetaceae</taxon>
        <taxon>Streptomyces</taxon>
    </lineage>
</organism>
<evidence type="ECO:0000256" key="2">
    <source>
        <dbReference type="ARBA" id="ARBA00022692"/>
    </source>
</evidence>
<evidence type="ECO:0000256" key="5">
    <source>
        <dbReference type="ARBA" id="ARBA00022989"/>
    </source>
</evidence>
<dbReference type="Pfam" id="PF00664">
    <property type="entry name" value="ABC_membrane"/>
    <property type="match status" value="1"/>
</dbReference>
<dbReference type="GO" id="GO:0015421">
    <property type="term" value="F:ABC-type oligopeptide transporter activity"/>
    <property type="evidence" value="ECO:0007669"/>
    <property type="project" value="TreeGrafter"/>
</dbReference>
<dbReference type="RefSeq" id="WP_031139848.1">
    <property type="nucleotide sequence ID" value="NZ_JYJH01000017.1"/>
</dbReference>
<dbReference type="STRING" id="284040.UK15_23275"/>
<dbReference type="InterPro" id="IPR011527">
    <property type="entry name" value="ABC1_TM_dom"/>
</dbReference>
<proteinExistence type="predicted"/>
<dbReference type="PROSITE" id="PS00211">
    <property type="entry name" value="ABC_TRANSPORTER_1"/>
    <property type="match status" value="1"/>
</dbReference>
<dbReference type="GO" id="GO:0005524">
    <property type="term" value="F:ATP binding"/>
    <property type="evidence" value="ECO:0007669"/>
    <property type="project" value="UniProtKB-KW"/>
</dbReference>
<dbReference type="InterPro" id="IPR039421">
    <property type="entry name" value="Type_1_exporter"/>
</dbReference>
<comment type="subcellular location">
    <subcellularLocation>
        <location evidence="1">Cell membrane</location>
        <topology evidence="1">Multi-pass membrane protein</topology>
    </subcellularLocation>
</comment>
<dbReference type="InterPro" id="IPR002016">
    <property type="entry name" value="Haem_peroxidase"/>
</dbReference>
<dbReference type="SMART" id="SM00382">
    <property type="entry name" value="AAA"/>
    <property type="match status" value="1"/>
</dbReference>
<dbReference type="PANTHER" id="PTHR43394">
    <property type="entry name" value="ATP-DEPENDENT PERMEASE MDL1, MITOCHONDRIAL"/>
    <property type="match status" value="1"/>
</dbReference>
<keyword evidence="5" id="KW-1133">Transmembrane helix</keyword>
<feature type="domain" description="ABC transmembrane type-1" evidence="9">
    <location>
        <begin position="39"/>
        <end position="316"/>
    </location>
</feature>
<evidence type="ECO:0000313" key="11">
    <source>
        <dbReference type="Proteomes" id="UP000034786"/>
    </source>
</evidence>
<dbReference type="PROSITE" id="PS50873">
    <property type="entry name" value="PEROXIDASE_4"/>
    <property type="match status" value="1"/>
</dbReference>
<evidence type="ECO:0000259" key="7">
    <source>
        <dbReference type="PROSITE" id="PS50873"/>
    </source>
</evidence>
<keyword evidence="4" id="KW-0067">ATP-binding</keyword>
<comment type="caution">
    <text evidence="10">The sequence shown here is derived from an EMBL/GenBank/DDBJ whole genome shotgun (WGS) entry which is preliminary data.</text>
</comment>
<dbReference type="Pfam" id="PF00005">
    <property type="entry name" value="ABC_tran"/>
    <property type="match status" value="1"/>
</dbReference>
<dbReference type="Proteomes" id="UP000034786">
    <property type="component" value="Unassembled WGS sequence"/>
</dbReference>
<evidence type="ECO:0000256" key="6">
    <source>
        <dbReference type="ARBA" id="ARBA00023136"/>
    </source>
</evidence>
<dbReference type="InterPro" id="IPR003439">
    <property type="entry name" value="ABC_transporter-like_ATP-bd"/>
</dbReference>
<evidence type="ECO:0000259" key="8">
    <source>
        <dbReference type="PROSITE" id="PS50893"/>
    </source>
</evidence>
<evidence type="ECO:0000259" key="9">
    <source>
        <dbReference type="PROSITE" id="PS50929"/>
    </source>
</evidence>
<dbReference type="InterPro" id="IPR003593">
    <property type="entry name" value="AAA+_ATPase"/>
</dbReference>
<dbReference type="GO" id="GO:0006979">
    <property type="term" value="P:response to oxidative stress"/>
    <property type="evidence" value="ECO:0007669"/>
    <property type="project" value="InterPro"/>
</dbReference>
<dbReference type="SUPFAM" id="SSF52540">
    <property type="entry name" value="P-loop containing nucleoside triphosphate hydrolases"/>
    <property type="match status" value="1"/>
</dbReference>
<dbReference type="GO" id="GO:0004601">
    <property type="term" value="F:peroxidase activity"/>
    <property type="evidence" value="ECO:0007669"/>
    <property type="project" value="InterPro"/>
</dbReference>
<evidence type="ECO:0000256" key="3">
    <source>
        <dbReference type="ARBA" id="ARBA00022741"/>
    </source>
</evidence>
<reference evidence="11" key="1">
    <citation type="submission" date="2015-02" db="EMBL/GenBank/DDBJ databases">
        <authorList>
            <person name="Ju K.-S."/>
            <person name="Doroghazi J.R."/>
            <person name="Metcalf W."/>
        </authorList>
    </citation>
    <scope>NUCLEOTIDE SEQUENCE [LARGE SCALE GENOMIC DNA]</scope>
    <source>
        <strain evidence="11">NRRL B-16380</strain>
    </source>
</reference>
<keyword evidence="3" id="KW-0547">Nucleotide-binding</keyword>
<dbReference type="GO" id="GO:0005886">
    <property type="term" value="C:plasma membrane"/>
    <property type="evidence" value="ECO:0007669"/>
    <property type="project" value="UniProtKB-SubCell"/>
</dbReference>
<evidence type="ECO:0000256" key="1">
    <source>
        <dbReference type="ARBA" id="ARBA00004651"/>
    </source>
</evidence>
<name>A0A0M2GN40_9ACTN</name>